<evidence type="ECO:0000313" key="1">
    <source>
        <dbReference type="EMBL" id="KAF5903849.1"/>
    </source>
</evidence>
<sequence length="68" mass="7455">MAASHRQQSPQERVTYRLIDVTKCYKDMLQPGSNGHASLECHGLSAESLVMQRLSGGFFLLPLAYGGT</sequence>
<proteinExistence type="predicted"/>
<reference evidence="1" key="1">
    <citation type="submission" date="2020-07" db="EMBL/GenBank/DDBJ databases">
        <title>Clarias magur genome sequencing, assembly and annotation.</title>
        <authorList>
            <person name="Kushwaha B."/>
            <person name="Kumar R."/>
            <person name="Das P."/>
            <person name="Joshi C.G."/>
            <person name="Kumar D."/>
            <person name="Nagpure N.S."/>
            <person name="Pandey M."/>
            <person name="Agarwal S."/>
            <person name="Srivastava S."/>
            <person name="Singh M."/>
            <person name="Sahoo L."/>
            <person name="Jayasankar P."/>
            <person name="Meher P.K."/>
            <person name="Koringa P.G."/>
            <person name="Iquebal M.A."/>
            <person name="Das S.P."/>
            <person name="Bit A."/>
            <person name="Patnaik S."/>
            <person name="Patel N."/>
            <person name="Shah T.M."/>
            <person name="Hinsu A."/>
            <person name="Jena J.K."/>
        </authorList>
    </citation>
    <scope>NUCLEOTIDE SEQUENCE</scope>
    <source>
        <strain evidence="1">CIFAMagur01</strain>
        <tissue evidence="1">Testis</tissue>
    </source>
</reference>
<dbReference type="EMBL" id="QNUK01000067">
    <property type="protein sequence ID" value="KAF5903849.1"/>
    <property type="molecule type" value="Genomic_DNA"/>
</dbReference>
<name>A0A8J4UL34_CLAMG</name>
<dbReference type="Proteomes" id="UP000727407">
    <property type="component" value="Unassembled WGS sequence"/>
</dbReference>
<comment type="caution">
    <text evidence="1">The sequence shown here is derived from an EMBL/GenBank/DDBJ whole genome shotgun (WGS) entry which is preliminary data.</text>
</comment>
<dbReference type="AlphaFoldDB" id="A0A8J4UL34"/>
<protein>
    <submittedName>
        <fullName evidence="1">Uncharacterized protein</fullName>
    </submittedName>
</protein>
<gene>
    <name evidence="1" type="ORF">DAT39_006412</name>
</gene>
<accession>A0A8J4UL34</accession>
<evidence type="ECO:0000313" key="2">
    <source>
        <dbReference type="Proteomes" id="UP000727407"/>
    </source>
</evidence>
<keyword evidence="2" id="KW-1185">Reference proteome</keyword>
<organism evidence="1 2">
    <name type="scientific">Clarias magur</name>
    <name type="common">Asian catfish</name>
    <name type="synonym">Macropteronotus magur</name>
    <dbReference type="NCBI Taxonomy" id="1594786"/>
    <lineage>
        <taxon>Eukaryota</taxon>
        <taxon>Metazoa</taxon>
        <taxon>Chordata</taxon>
        <taxon>Craniata</taxon>
        <taxon>Vertebrata</taxon>
        <taxon>Euteleostomi</taxon>
        <taxon>Actinopterygii</taxon>
        <taxon>Neopterygii</taxon>
        <taxon>Teleostei</taxon>
        <taxon>Ostariophysi</taxon>
        <taxon>Siluriformes</taxon>
        <taxon>Clariidae</taxon>
        <taxon>Clarias</taxon>
    </lineage>
</organism>